<dbReference type="RefSeq" id="WP_012780617.1">
    <property type="nucleotide sequence ID" value="NC_013061.1"/>
</dbReference>
<evidence type="ECO:0000259" key="6">
    <source>
        <dbReference type="Pfam" id="PF07980"/>
    </source>
</evidence>
<dbReference type="eggNOG" id="COG2913">
    <property type="taxonomic scope" value="Bacteria"/>
</dbReference>
<reference evidence="8 9" key="1">
    <citation type="journal article" date="2009" name="Stand. Genomic Sci.">
        <title>Complete genome sequence of Pedobacter heparinus type strain (HIM 762-3).</title>
        <authorList>
            <person name="Han C."/>
            <person name="Spring S."/>
            <person name="Lapidus A."/>
            <person name="Del Rio T.G."/>
            <person name="Tice H."/>
            <person name="Copeland A."/>
            <person name="Cheng J.F."/>
            <person name="Lucas S."/>
            <person name="Chen F."/>
            <person name="Nolan M."/>
            <person name="Bruce D."/>
            <person name="Goodwin L."/>
            <person name="Pitluck S."/>
            <person name="Ivanova N."/>
            <person name="Mavromatis K."/>
            <person name="Mikhailova N."/>
            <person name="Pati A."/>
            <person name="Chen A."/>
            <person name="Palaniappan K."/>
            <person name="Land M."/>
            <person name="Hauser L."/>
            <person name="Chang Y.J."/>
            <person name="Jeffries C.C."/>
            <person name="Saunders E."/>
            <person name="Chertkov O."/>
            <person name="Brettin T."/>
            <person name="Goker M."/>
            <person name="Rohde M."/>
            <person name="Bristow J."/>
            <person name="Eisen J.A."/>
            <person name="Markowitz V."/>
            <person name="Hugenholtz P."/>
            <person name="Kyrpides N.C."/>
            <person name="Klenk H.P."/>
            <person name="Detter J.C."/>
        </authorList>
    </citation>
    <scope>NUCLEOTIDE SEQUENCE [LARGE SCALE GENOMIC DNA]</scope>
    <source>
        <strain evidence="9">ATCC 13125 / DSM 2366 / CIP 104194 / JCM 7457 / NBRC 12017 / NCIMB 9290 / NRRL B-14731 / HIM 762-3</strain>
    </source>
</reference>
<accession>C6XZW9</accession>
<dbReference type="CDD" id="cd08977">
    <property type="entry name" value="SusD"/>
    <property type="match status" value="1"/>
</dbReference>
<dbReference type="STRING" id="485917.Phep_0440"/>
<dbReference type="SUPFAM" id="SSF48452">
    <property type="entry name" value="TPR-like"/>
    <property type="match status" value="1"/>
</dbReference>
<evidence type="ECO:0000313" key="9">
    <source>
        <dbReference type="Proteomes" id="UP000000852"/>
    </source>
</evidence>
<keyword evidence="3" id="KW-0732">Signal</keyword>
<dbReference type="KEGG" id="phe:Phep_0440"/>
<comment type="similarity">
    <text evidence="2">Belongs to the SusD family.</text>
</comment>
<keyword evidence="4" id="KW-0472">Membrane</keyword>
<evidence type="ECO:0000256" key="1">
    <source>
        <dbReference type="ARBA" id="ARBA00004442"/>
    </source>
</evidence>
<dbReference type="OrthoDB" id="1080118at2"/>
<evidence type="ECO:0000256" key="3">
    <source>
        <dbReference type="ARBA" id="ARBA00022729"/>
    </source>
</evidence>
<proteinExistence type="inferred from homology"/>
<evidence type="ECO:0000256" key="4">
    <source>
        <dbReference type="ARBA" id="ARBA00023136"/>
    </source>
</evidence>
<dbReference type="Gene3D" id="1.25.40.390">
    <property type="match status" value="1"/>
</dbReference>
<evidence type="ECO:0000256" key="5">
    <source>
        <dbReference type="ARBA" id="ARBA00023237"/>
    </source>
</evidence>
<evidence type="ECO:0000313" key="8">
    <source>
        <dbReference type="EMBL" id="ACU02664.1"/>
    </source>
</evidence>
<protein>
    <submittedName>
        <fullName evidence="8">RagB/SusD domain protein</fullName>
    </submittedName>
</protein>
<feature type="domain" description="SusD-like N-terminal" evidence="7">
    <location>
        <begin position="65"/>
        <end position="235"/>
    </location>
</feature>
<evidence type="ECO:0000259" key="7">
    <source>
        <dbReference type="Pfam" id="PF14322"/>
    </source>
</evidence>
<evidence type="ECO:0000256" key="2">
    <source>
        <dbReference type="ARBA" id="ARBA00006275"/>
    </source>
</evidence>
<organism evidence="8 9">
    <name type="scientific">Pedobacter heparinus (strain ATCC 13125 / DSM 2366 / CIP 104194 / JCM 7457 / NBRC 12017 / NCIMB 9290 / NRRL B-14731 / HIM 762-3)</name>
    <dbReference type="NCBI Taxonomy" id="485917"/>
    <lineage>
        <taxon>Bacteria</taxon>
        <taxon>Pseudomonadati</taxon>
        <taxon>Bacteroidota</taxon>
        <taxon>Sphingobacteriia</taxon>
        <taxon>Sphingobacteriales</taxon>
        <taxon>Sphingobacteriaceae</taxon>
        <taxon>Pedobacter</taxon>
    </lineage>
</organism>
<comment type="subcellular location">
    <subcellularLocation>
        <location evidence="1">Cell outer membrane</location>
    </subcellularLocation>
</comment>
<dbReference type="InterPro" id="IPR033985">
    <property type="entry name" value="SusD-like_N"/>
</dbReference>
<dbReference type="InterPro" id="IPR011990">
    <property type="entry name" value="TPR-like_helical_dom_sf"/>
</dbReference>
<dbReference type="PROSITE" id="PS51257">
    <property type="entry name" value="PROKAR_LIPOPROTEIN"/>
    <property type="match status" value="1"/>
</dbReference>
<dbReference type="GO" id="GO:0009279">
    <property type="term" value="C:cell outer membrane"/>
    <property type="evidence" value="ECO:0007669"/>
    <property type="project" value="UniProtKB-SubCell"/>
</dbReference>
<sequence length="486" mass="53577">MKKISYTLSMLVIVAITMVSCKKFLEKEPIGKTGKNTLFETVDGAKLAINGSYNSILFYYKNEFGMYADVTSDNLIRGNSTSVMLPQFNFQSSSGDDAFAVGHIWLNIFEALNGANNILAAIPSLSSKFPDQAASLDGIKGEALVMRALCHFDLSRAYAQPYNFTTDASHLGVPVLLKTPSPGEPVARKTMKQTYDQIILDLNDALPLLQKYANHTTQVKITYQAALALLSRVYLYKGDWTQCINYANMVINDNAYRLATQAEYKSVFLMTPKADASPKIENIFALTNNGLTSGVSSIFSTFSDAATAGYAASVKIKSSFGNNNDDIRLTEMFTVPTSGQNAGSSLTKKYGDGLVSSVNPPMIQVIRLSELYLNRAEAKWNLKQYPEAAADLTVIAQRAHKSPVTITYNSDPALLYRQIADERNRELCFEGHRFFDLARRKESMVRGTDCNSTTCLLTYPNDKFVLPIPAKETDANKALIPNPGFN</sequence>
<name>C6XZW9_PEDHD</name>
<keyword evidence="9" id="KW-1185">Reference proteome</keyword>
<dbReference type="AlphaFoldDB" id="C6XZW9"/>
<feature type="domain" description="RagB/SusD" evidence="6">
    <location>
        <begin position="349"/>
        <end position="485"/>
    </location>
</feature>
<keyword evidence="5" id="KW-0998">Cell outer membrane</keyword>
<dbReference type="Pfam" id="PF07980">
    <property type="entry name" value="SusD_RagB"/>
    <property type="match status" value="1"/>
</dbReference>
<dbReference type="Pfam" id="PF14322">
    <property type="entry name" value="SusD-like_3"/>
    <property type="match status" value="1"/>
</dbReference>
<gene>
    <name evidence="8" type="ordered locus">Phep_0440</name>
</gene>
<dbReference type="HOGENOM" id="CLU_015553_3_5_10"/>
<dbReference type="Proteomes" id="UP000000852">
    <property type="component" value="Chromosome"/>
</dbReference>
<dbReference type="Gene3D" id="1.25.40.900">
    <property type="match status" value="1"/>
</dbReference>
<dbReference type="Gene3D" id="2.20.20.130">
    <property type="match status" value="1"/>
</dbReference>
<dbReference type="InterPro" id="IPR012944">
    <property type="entry name" value="SusD_RagB_dom"/>
</dbReference>
<dbReference type="EMBL" id="CP001681">
    <property type="protein sequence ID" value="ACU02664.1"/>
    <property type="molecule type" value="Genomic_DNA"/>
</dbReference>